<dbReference type="Proteomes" id="UP000075243">
    <property type="component" value="Chromosome 2"/>
</dbReference>
<gene>
    <name evidence="2" type="ORF">KK1_005501</name>
</gene>
<dbReference type="InterPro" id="IPR057670">
    <property type="entry name" value="SH3_retrovirus"/>
</dbReference>
<evidence type="ECO:0000313" key="2">
    <source>
        <dbReference type="EMBL" id="KYP72897.1"/>
    </source>
</evidence>
<dbReference type="InterPro" id="IPR012337">
    <property type="entry name" value="RNaseH-like_sf"/>
</dbReference>
<name>A0A151U0S4_CAJCA</name>
<dbReference type="Pfam" id="PF25597">
    <property type="entry name" value="SH3_retrovirus"/>
    <property type="match status" value="1"/>
</dbReference>
<dbReference type="EMBL" id="CM003604">
    <property type="protein sequence ID" value="KYP72897.1"/>
    <property type="molecule type" value="Genomic_DNA"/>
</dbReference>
<dbReference type="AlphaFoldDB" id="A0A151U0S4"/>
<proteinExistence type="predicted"/>
<protein>
    <submittedName>
        <fullName evidence="2">Retrovirus-related Pol polyprotein from transposon TNT 1-94</fullName>
    </submittedName>
</protein>
<keyword evidence="3" id="KW-1185">Reference proteome</keyword>
<feature type="domain" description="Retroviral polymerase SH3-like" evidence="1">
    <location>
        <begin position="61"/>
        <end position="119"/>
    </location>
</feature>
<dbReference type="SUPFAM" id="SSF53098">
    <property type="entry name" value="Ribonuclease H-like"/>
    <property type="match status" value="1"/>
</dbReference>
<dbReference type="InterPro" id="IPR039537">
    <property type="entry name" value="Retrotran_Ty1/copia-like"/>
</dbReference>
<evidence type="ECO:0000259" key="1">
    <source>
        <dbReference type="Pfam" id="PF25597"/>
    </source>
</evidence>
<dbReference type="PANTHER" id="PTHR42648:SF18">
    <property type="entry name" value="RETROTRANSPOSON, UNCLASSIFIED-LIKE PROTEIN"/>
    <property type="match status" value="1"/>
</dbReference>
<dbReference type="Gramene" id="C.cajan_05368.t">
    <property type="protein sequence ID" value="C.cajan_05368.t.cds1"/>
    <property type="gene ID" value="C.cajan_05368"/>
</dbReference>
<reference evidence="2 3" key="1">
    <citation type="journal article" date="2012" name="Nat. Biotechnol.">
        <title>Draft genome sequence of pigeonpea (Cajanus cajan), an orphan legume crop of resource-poor farmers.</title>
        <authorList>
            <person name="Varshney R.K."/>
            <person name="Chen W."/>
            <person name="Li Y."/>
            <person name="Bharti A.K."/>
            <person name="Saxena R.K."/>
            <person name="Schlueter J.A."/>
            <person name="Donoghue M.T."/>
            <person name="Azam S."/>
            <person name="Fan G."/>
            <person name="Whaley A.M."/>
            <person name="Farmer A.D."/>
            <person name="Sheridan J."/>
            <person name="Iwata A."/>
            <person name="Tuteja R."/>
            <person name="Penmetsa R.V."/>
            <person name="Wu W."/>
            <person name="Upadhyaya H.D."/>
            <person name="Yang S.P."/>
            <person name="Shah T."/>
            <person name="Saxena K.B."/>
            <person name="Michael T."/>
            <person name="McCombie W.R."/>
            <person name="Yang B."/>
            <person name="Zhang G."/>
            <person name="Yang H."/>
            <person name="Wang J."/>
            <person name="Spillane C."/>
            <person name="Cook D.R."/>
            <person name="May G.D."/>
            <person name="Xu X."/>
            <person name="Jackson S.A."/>
        </authorList>
    </citation>
    <scope>NUCLEOTIDE SEQUENCE [LARGE SCALE GENOMIC DNA]</scope>
    <source>
        <strain evidence="3">cv. Asha</strain>
    </source>
</reference>
<dbReference type="PANTHER" id="PTHR42648">
    <property type="entry name" value="TRANSPOSASE, PUTATIVE-RELATED"/>
    <property type="match status" value="1"/>
</dbReference>
<sequence length="119" mass="13859">MNVVCSMLNEKQFPKVFWPEAVKWCVHVQNRCPTVTVENKTPKEAWSGVKPVVEYFCIFGCAAHVHVPNKRRTKLDDKSRKCVFLGVSDESKAWRLYDPISKNIIVSKDVIFEEEENWD</sequence>
<accession>A0A151U0S4</accession>
<evidence type="ECO:0000313" key="3">
    <source>
        <dbReference type="Proteomes" id="UP000075243"/>
    </source>
</evidence>
<organism evidence="2 3">
    <name type="scientific">Cajanus cajan</name>
    <name type="common">Pigeon pea</name>
    <name type="synonym">Cajanus indicus</name>
    <dbReference type="NCBI Taxonomy" id="3821"/>
    <lineage>
        <taxon>Eukaryota</taxon>
        <taxon>Viridiplantae</taxon>
        <taxon>Streptophyta</taxon>
        <taxon>Embryophyta</taxon>
        <taxon>Tracheophyta</taxon>
        <taxon>Spermatophyta</taxon>
        <taxon>Magnoliopsida</taxon>
        <taxon>eudicotyledons</taxon>
        <taxon>Gunneridae</taxon>
        <taxon>Pentapetalae</taxon>
        <taxon>rosids</taxon>
        <taxon>fabids</taxon>
        <taxon>Fabales</taxon>
        <taxon>Fabaceae</taxon>
        <taxon>Papilionoideae</taxon>
        <taxon>50 kb inversion clade</taxon>
        <taxon>NPAAA clade</taxon>
        <taxon>indigoferoid/millettioid clade</taxon>
        <taxon>Phaseoleae</taxon>
        <taxon>Cajanus</taxon>
    </lineage>
</organism>